<evidence type="ECO:0000259" key="2">
    <source>
        <dbReference type="PROSITE" id="PS51733"/>
    </source>
</evidence>
<organism evidence="3">
    <name type="scientific">mine drainage metagenome</name>
    <dbReference type="NCBI Taxonomy" id="410659"/>
    <lineage>
        <taxon>unclassified sequences</taxon>
        <taxon>metagenomes</taxon>
        <taxon>ecological metagenomes</taxon>
    </lineage>
</organism>
<accession>E6PEP7</accession>
<keyword evidence="1 3" id="KW-0436">Ligase</keyword>
<proteinExistence type="predicted"/>
<dbReference type="Pfam" id="PF03099">
    <property type="entry name" value="BPL_LplA_LipB"/>
    <property type="match status" value="1"/>
</dbReference>
<dbReference type="PROSITE" id="PS51733">
    <property type="entry name" value="BPL_LPL_CATALYTIC"/>
    <property type="match status" value="1"/>
</dbReference>
<name>E6PEP7_9ZZZZ</name>
<dbReference type="InterPro" id="IPR004143">
    <property type="entry name" value="BPL_LPL_catalytic"/>
</dbReference>
<dbReference type="PANTHER" id="PTHR12835">
    <property type="entry name" value="BIOTIN PROTEIN LIGASE"/>
    <property type="match status" value="1"/>
</dbReference>
<protein>
    <submittedName>
        <fullName evidence="3">Putative Biotin--(Acetyl-CoA-carboxylase) synthetase (Biotin--protein ligase)</fullName>
        <ecNumber evidence="3">6.3.4.15</ecNumber>
    </submittedName>
</protein>
<evidence type="ECO:0000313" key="3">
    <source>
        <dbReference type="EMBL" id="CBH74932.1"/>
    </source>
</evidence>
<sequence length="259" mass="27598">MKQQPNPYAALAPQLAETRFSRIRYRAETESTNRDASALLGEPGSGGLTIVAGYQSAGAGRKGRAWLAPPESALLFTTILPEPLPSAALWLVPFWSACVVQSALAEFGIATCAQWPNDLLLDGRKLAGMLAVSRVAGDRAYVGCGIGINLARYPDAEREVSPPPAFCDDIRPPGAPELLAAILRRADAMLDAFERPAALLRLWEAGAELPGKPYRLLPEGASEPFEGRALRLETGGALRVERSDGSIVVVGLGDVRALR</sequence>
<dbReference type="SUPFAM" id="SSF55681">
    <property type="entry name" value="Class II aaRS and biotin synthetases"/>
    <property type="match status" value="1"/>
</dbReference>
<dbReference type="InterPro" id="IPR045864">
    <property type="entry name" value="aa-tRNA-synth_II/BPL/LPL"/>
</dbReference>
<dbReference type="EMBL" id="CABL01000005">
    <property type="protein sequence ID" value="CBH74932.1"/>
    <property type="molecule type" value="Genomic_DNA"/>
</dbReference>
<evidence type="ECO:0000256" key="1">
    <source>
        <dbReference type="ARBA" id="ARBA00022598"/>
    </source>
</evidence>
<dbReference type="GO" id="GO:0004077">
    <property type="term" value="F:biotin--[biotin carboxyl-carrier protein] ligase activity"/>
    <property type="evidence" value="ECO:0007669"/>
    <property type="project" value="UniProtKB-EC"/>
</dbReference>
<dbReference type="AlphaFoldDB" id="E6PEP7"/>
<reference evidence="3" key="1">
    <citation type="submission" date="2009-10" db="EMBL/GenBank/DDBJ databases">
        <title>Diversity of trophic interactions inside an arsenic-rich microbial ecosystem.</title>
        <authorList>
            <person name="Bertin P.N."/>
            <person name="Heinrich-Salmeron A."/>
            <person name="Pelletier E."/>
            <person name="Goulhen-Chollet F."/>
            <person name="Arsene-Ploetze F."/>
            <person name="Gallien S."/>
            <person name="Calteau A."/>
            <person name="Vallenet D."/>
            <person name="Casiot C."/>
            <person name="Chane-Woon-Ming B."/>
            <person name="Giloteaux L."/>
            <person name="Barakat M."/>
            <person name="Bonnefoy V."/>
            <person name="Bruneel O."/>
            <person name="Chandler M."/>
            <person name="Cleiss J."/>
            <person name="Duran R."/>
            <person name="Elbaz-Poulichet F."/>
            <person name="Fonknechten N."/>
            <person name="Lauga B."/>
            <person name="Mornico D."/>
            <person name="Ortet P."/>
            <person name="Schaeffer C."/>
            <person name="Siguier P."/>
            <person name="Alexander Thil Smith A."/>
            <person name="Van Dorsselaer A."/>
            <person name="Weissenbach J."/>
            <person name="Medigue C."/>
            <person name="Le Paslier D."/>
        </authorList>
    </citation>
    <scope>NUCLEOTIDE SEQUENCE</scope>
</reference>
<gene>
    <name evidence="3" type="ORF">CARN1_0107</name>
</gene>
<comment type="caution">
    <text evidence="3">The sequence shown here is derived from an EMBL/GenBank/DDBJ whole genome shotgun (WGS) entry which is preliminary data.</text>
</comment>
<dbReference type="Gene3D" id="3.30.930.10">
    <property type="entry name" value="Bira Bifunctional Protein, Domain 2"/>
    <property type="match status" value="1"/>
</dbReference>
<dbReference type="NCBIfam" id="TIGR00121">
    <property type="entry name" value="birA_ligase"/>
    <property type="match status" value="1"/>
</dbReference>
<dbReference type="InterPro" id="IPR004408">
    <property type="entry name" value="Biotin_CoA_COase_ligase"/>
</dbReference>
<dbReference type="EC" id="6.3.4.15" evidence="3"/>
<dbReference type="GO" id="GO:0005737">
    <property type="term" value="C:cytoplasm"/>
    <property type="evidence" value="ECO:0007669"/>
    <property type="project" value="TreeGrafter"/>
</dbReference>
<dbReference type="PANTHER" id="PTHR12835:SF5">
    <property type="entry name" value="BIOTIN--PROTEIN LIGASE"/>
    <property type="match status" value="1"/>
</dbReference>
<feature type="domain" description="BPL/LPL catalytic" evidence="2">
    <location>
        <begin position="16"/>
        <end position="194"/>
    </location>
</feature>